<accession>A0ABT3G7D5</accession>
<keyword evidence="1" id="KW-0732">Signal</keyword>
<reference evidence="3" key="1">
    <citation type="submission" date="2022-10" db="EMBL/GenBank/DDBJ databases">
        <title>Luteolibacter sp. GHJ8, whole genome shotgun sequencing project.</title>
        <authorList>
            <person name="Zhao G."/>
            <person name="Shen L."/>
        </authorList>
    </citation>
    <scope>NUCLEOTIDE SEQUENCE</scope>
    <source>
        <strain evidence="3">GHJ8</strain>
    </source>
</reference>
<dbReference type="InterPro" id="IPR056573">
    <property type="entry name" value="Lectin_L-type_dom"/>
</dbReference>
<sequence>MKTPSMIPLRGRGAFALVLLTAAASQVEAAQQTYRFFMFEPTKLRSGTANSASISEFDFKFAGADLNLTSVTVTNPGGNNPASGNESPDKVKDNLTTTKWLDFNKKALVFDFGVGNTATIDGYNFATSNDAQERDPVSWILWGGDNGTTWTPIDIRNNVAVTTTRQTFQTAFALPSSVPPYIASYSTSKSVAINGDTTLTANWSTLVTDSVTITNVAGTLPASGSTPLTPPNNADTVYALTATSGQGTSNATATLRTVVGGSATYSYVRFTPVKLREDALANSVQLSEFRIKSGVTNIPIVGAFNEVDGNSPAAEGPDKLFDNNVATKWLNFSKGAVILDLGGSPVTFDSYGFTTANDADVRDPVRWILEGSDSSSGPWNLIDNLTNFDFQTPVTRQVQTQDVPLPGTSIVPFATLAGETTVVAGEPITLVWKTSGASNVTISGIPGTLDPEGSINVVPAADTTYTLSATSGGPVVTANVVVDVITPAITEIAYENFNGAGPELAMMGQASVMNDFANLPAPADANRLRLTPDVGSVNGTAWFRKRVDTGGGFETEFDLHLVRLGGAPDSGADGMAFVIHNDPRRTQAVAAATQENGLPSNAVNVCFDSYNNPGVDLSAASIAIREGGITNAKVDLPAIPKMRLGGTATVPDLTQTSGSAAPYRVRVGYKAPAVEGDPGKMYVMLNGVVVLEDVDVNLSSAQAADENGLSYVGFMARTGGQFESHDVTRWFYTEGEPAPAFKEIASVITPGNPPSVNLQWTSGGQHTYRIAYSTDMLNWSTQIQGNIQPSGTGVNSATVNFPSGDRVFIRVEEE</sequence>
<dbReference type="RefSeq" id="WP_264515319.1">
    <property type="nucleotide sequence ID" value="NZ_JAPDDR010000010.1"/>
</dbReference>
<keyword evidence="4" id="KW-1185">Reference proteome</keyword>
<name>A0ABT3G7D5_9BACT</name>
<evidence type="ECO:0000259" key="2">
    <source>
        <dbReference type="Pfam" id="PF00139"/>
    </source>
</evidence>
<dbReference type="Gene3D" id="2.60.120.260">
    <property type="entry name" value="Galactose-binding domain-like"/>
    <property type="match status" value="1"/>
</dbReference>
<dbReference type="Proteomes" id="UP001165653">
    <property type="component" value="Unassembled WGS sequence"/>
</dbReference>
<feature type="domain" description="Legume lectin" evidence="2">
    <location>
        <begin position="493"/>
        <end position="741"/>
    </location>
</feature>
<dbReference type="Pfam" id="PF00139">
    <property type="entry name" value="Lectin_legB"/>
    <property type="match status" value="1"/>
</dbReference>
<evidence type="ECO:0000313" key="3">
    <source>
        <dbReference type="EMBL" id="MCW1915763.1"/>
    </source>
</evidence>
<comment type="caution">
    <text evidence="3">The sequence shown here is derived from an EMBL/GenBank/DDBJ whole genome shotgun (WGS) entry which is preliminary data.</text>
</comment>
<dbReference type="Gene3D" id="2.60.120.200">
    <property type="match status" value="1"/>
</dbReference>
<dbReference type="InterPro" id="IPR013320">
    <property type="entry name" value="ConA-like_dom_sf"/>
</dbReference>
<dbReference type="CDD" id="cd01951">
    <property type="entry name" value="lectin_L-type"/>
    <property type="match status" value="1"/>
</dbReference>
<dbReference type="SUPFAM" id="SSF49899">
    <property type="entry name" value="Concanavalin A-like lectins/glucanases"/>
    <property type="match status" value="1"/>
</dbReference>
<feature type="signal peptide" evidence="1">
    <location>
        <begin position="1"/>
        <end position="29"/>
    </location>
</feature>
<gene>
    <name evidence="3" type="ORF">OJ996_19405</name>
</gene>
<organism evidence="3 4">
    <name type="scientific">Luteolibacter rhizosphaerae</name>
    <dbReference type="NCBI Taxonomy" id="2989719"/>
    <lineage>
        <taxon>Bacteria</taxon>
        <taxon>Pseudomonadati</taxon>
        <taxon>Verrucomicrobiota</taxon>
        <taxon>Verrucomicrobiia</taxon>
        <taxon>Verrucomicrobiales</taxon>
        <taxon>Verrucomicrobiaceae</taxon>
        <taxon>Luteolibacter</taxon>
    </lineage>
</organism>
<proteinExistence type="predicted"/>
<feature type="chain" id="PRO_5047019011" evidence="1">
    <location>
        <begin position="30"/>
        <end position="814"/>
    </location>
</feature>
<dbReference type="InterPro" id="IPR001220">
    <property type="entry name" value="Legume_lectin_dom"/>
</dbReference>
<evidence type="ECO:0000313" key="4">
    <source>
        <dbReference type="Proteomes" id="UP001165653"/>
    </source>
</evidence>
<evidence type="ECO:0000256" key="1">
    <source>
        <dbReference type="SAM" id="SignalP"/>
    </source>
</evidence>
<dbReference type="EMBL" id="JAPDDR010000010">
    <property type="protein sequence ID" value="MCW1915763.1"/>
    <property type="molecule type" value="Genomic_DNA"/>
</dbReference>
<protein>
    <submittedName>
        <fullName evidence="3">L-type lectin-domain containing protein</fullName>
    </submittedName>
</protein>